<evidence type="ECO:0000313" key="1">
    <source>
        <dbReference type="EMBL" id="KAJ2904564.1"/>
    </source>
</evidence>
<proteinExistence type="predicted"/>
<keyword evidence="2" id="KW-1185">Reference proteome</keyword>
<dbReference type="PANTHER" id="PTHR24113">
    <property type="entry name" value="RAN GTPASE-ACTIVATING PROTEIN 1"/>
    <property type="match status" value="1"/>
</dbReference>
<dbReference type="InterPro" id="IPR027038">
    <property type="entry name" value="RanGap"/>
</dbReference>
<dbReference type="SUPFAM" id="SSF52047">
    <property type="entry name" value="RNI-like"/>
    <property type="match status" value="1"/>
</dbReference>
<dbReference type="Pfam" id="PF13516">
    <property type="entry name" value="LRR_6"/>
    <property type="match status" value="1"/>
</dbReference>
<dbReference type="SMART" id="SM00368">
    <property type="entry name" value="LRR_RI"/>
    <property type="match status" value="4"/>
</dbReference>
<name>A0AAD5RVR5_9PEZI</name>
<dbReference type="AlphaFoldDB" id="A0AAD5RVR5"/>
<evidence type="ECO:0000313" key="2">
    <source>
        <dbReference type="Proteomes" id="UP001201980"/>
    </source>
</evidence>
<evidence type="ECO:0008006" key="3">
    <source>
        <dbReference type="Google" id="ProtNLM"/>
    </source>
</evidence>
<dbReference type="Proteomes" id="UP001201980">
    <property type="component" value="Unassembled WGS sequence"/>
</dbReference>
<dbReference type="GO" id="GO:0005096">
    <property type="term" value="F:GTPase activator activity"/>
    <property type="evidence" value="ECO:0007669"/>
    <property type="project" value="InterPro"/>
</dbReference>
<dbReference type="InterPro" id="IPR032675">
    <property type="entry name" value="LRR_dom_sf"/>
</dbReference>
<organism evidence="1 2">
    <name type="scientific">Zalerion maritima</name>
    <dbReference type="NCBI Taxonomy" id="339359"/>
    <lineage>
        <taxon>Eukaryota</taxon>
        <taxon>Fungi</taxon>
        <taxon>Dikarya</taxon>
        <taxon>Ascomycota</taxon>
        <taxon>Pezizomycotina</taxon>
        <taxon>Sordariomycetes</taxon>
        <taxon>Lulworthiomycetidae</taxon>
        <taxon>Lulworthiales</taxon>
        <taxon>Lulworthiaceae</taxon>
        <taxon>Zalerion</taxon>
    </lineage>
</organism>
<sequence>MAPETYLILHPEENNGPDVPSQLSEKIPIKPSTSETSRLDLQQLDDTAAKLANAIEDALNILYPEPAFQSFNPSLPLSPDDILAMPFSDIRIDGSLVVPSHKSTHKELADTVAWMLYPCPSGSKAPLVRYGHDRVKIRSWAAVQRKYDALKNSKNRRLGIRGDEALAEYLSEVAEHLIKQGPWDPSKFPISAGGVLGIPMPVNIASAKSLRPFFDHLKIGGQHEALEGRAGKDLNGGLGDIPYGTKGVEYEKGVIYADGRMDLCKMVVGPDHIENLMESLKLNEFVRHFLLGNNIIGPLGAKAIAAFIGECPDRMDTWYLAGNCIDGPSFRMLVDALILSPAVTNVWLKRNPLKPGAVGDVYRLITETPNLRTLDLDQTELGDIGITQLFSKLAAFKRDDGGELPLKHLYLNGLGISTDGAEAVGRFFSSETCGVTSIYLSHNPIGDTGAIALGKYLGKASALERLCMQSVGISSAGASAIFKALAQHPNLRMLDLSQAYQTIDLGQAFNYINDSCAPGVIDFLEQTPSLEFFCLGPTPMEPATIRAISNTASHHPALLYLELNSVFPDRSIPPPRFIPVQDKFTEQAAWTAMSELDNRIQKEVRQRLEANVKAKYGGRNGGEKEMSYRDFITKEKRFLVNDKEDIRKIDSVYRNRDAGMAKKGLMKLAKRWVEGDNTLDQVMAAAGPICCSRQRRG</sequence>
<dbReference type="EMBL" id="JAKWBI020000050">
    <property type="protein sequence ID" value="KAJ2904564.1"/>
    <property type="molecule type" value="Genomic_DNA"/>
</dbReference>
<protein>
    <recommendedName>
        <fullName evidence="3">RNI-like protein</fullName>
    </recommendedName>
</protein>
<accession>A0AAD5RVR5</accession>
<comment type="caution">
    <text evidence="1">The sequence shown here is derived from an EMBL/GenBank/DDBJ whole genome shotgun (WGS) entry which is preliminary data.</text>
</comment>
<dbReference type="Gene3D" id="3.80.10.10">
    <property type="entry name" value="Ribonuclease Inhibitor"/>
    <property type="match status" value="2"/>
</dbReference>
<gene>
    <name evidence="1" type="ORF">MKZ38_007763</name>
</gene>
<dbReference type="InterPro" id="IPR001611">
    <property type="entry name" value="Leu-rich_rpt"/>
</dbReference>
<reference evidence="1" key="1">
    <citation type="submission" date="2022-07" db="EMBL/GenBank/DDBJ databases">
        <title>Draft genome sequence of Zalerion maritima ATCC 34329, a (micro)plastics degrading marine fungus.</title>
        <authorList>
            <person name="Paco A."/>
            <person name="Goncalves M.F.M."/>
            <person name="Rocha-Santos T.A.P."/>
            <person name="Alves A."/>
        </authorList>
    </citation>
    <scope>NUCLEOTIDE SEQUENCE</scope>
    <source>
        <strain evidence="1">ATCC 34329</strain>
    </source>
</reference>